<reference evidence="1 2" key="1">
    <citation type="submission" date="2019-09" db="EMBL/GenBank/DDBJ databases">
        <authorList>
            <person name="Geng P."/>
            <person name="Wan X."/>
            <person name="Zhou G."/>
            <person name="Yuan Z."/>
            <person name="Hu X."/>
        </authorList>
    </citation>
    <scope>NUCLEOTIDE SEQUENCE [LARGE SCALE GENOMIC DNA]</scope>
    <source>
        <strain evidence="1 2">EFR-4</strain>
    </source>
</reference>
<sequence>MGKKKKVKKGEHEKTVQDLIPVRNIYNEMIETLDNRVIKILNVSSVNTMLMSYAEEREVLENYENFLKSLDKSIQICRVSIPVNLTDYINHFKENYFSHTNKYKRKMQESYIWYAKNIQDDKDMIRRARLVVIDESFSDEKSKEEAIKKLRHRTSDIRVKIEEMLQSPKLEATELTNEELKRYIHMSFDYENAQINNMEEELSLPYQIGTRGLLESVEKLKAEGKLEYY</sequence>
<dbReference type="AlphaFoldDB" id="A0A5M9GGF9"/>
<dbReference type="Proteomes" id="UP000325411">
    <property type="component" value="Unassembled WGS sequence"/>
</dbReference>
<organism evidence="1 2">
    <name type="scientific">Bacillus paranthracis</name>
    <dbReference type="NCBI Taxonomy" id="2026186"/>
    <lineage>
        <taxon>Bacteria</taxon>
        <taxon>Bacillati</taxon>
        <taxon>Bacillota</taxon>
        <taxon>Bacilli</taxon>
        <taxon>Bacillales</taxon>
        <taxon>Bacillaceae</taxon>
        <taxon>Bacillus</taxon>
        <taxon>Bacillus cereus group</taxon>
    </lineage>
</organism>
<comment type="caution">
    <text evidence="1">The sequence shown here is derived from an EMBL/GenBank/DDBJ whole genome shotgun (WGS) entry which is preliminary data.</text>
</comment>
<evidence type="ECO:0000313" key="1">
    <source>
        <dbReference type="EMBL" id="KAA8473257.1"/>
    </source>
</evidence>
<evidence type="ECO:0008006" key="3">
    <source>
        <dbReference type="Google" id="ProtNLM"/>
    </source>
</evidence>
<gene>
    <name evidence="1" type="ORF">FYW06_27820</name>
</gene>
<dbReference type="RefSeq" id="WP_000516761.1">
    <property type="nucleotide sequence ID" value="NZ_CP064082.1"/>
</dbReference>
<dbReference type="EMBL" id="VXCE01000042">
    <property type="protein sequence ID" value="KAA8473257.1"/>
    <property type="molecule type" value="Genomic_DNA"/>
</dbReference>
<proteinExistence type="predicted"/>
<evidence type="ECO:0000313" key="2">
    <source>
        <dbReference type="Proteomes" id="UP000325411"/>
    </source>
</evidence>
<protein>
    <recommendedName>
        <fullName evidence="3">TrsD</fullName>
    </recommendedName>
</protein>
<accession>A0A5M9GGF9</accession>
<name>A0A5M9GGF9_9BACI</name>